<dbReference type="InterPro" id="IPR007729">
    <property type="entry name" value="DGOK"/>
</dbReference>
<keyword evidence="1" id="KW-0418">Kinase</keyword>
<organism evidence="1 2">
    <name type="scientific">Chitinophaga agrisoli</name>
    <dbReference type="NCBI Taxonomy" id="2607653"/>
    <lineage>
        <taxon>Bacteria</taxon>
        <taxon>Pseudomonadati</taxon>
        <taxon>Bacteroidota</taxon>
        <taxon>Chitinophagia</taxon>
        <taxon>Chitinophagales</taxon>
        <taxon>Chitinophagaceae</taxon>
        <taxon>Chitinophaga</taxon>
    </lineage>
</organism>
<dbReference type="Gene3D" id="3.30.420.300">
    <property type="entry name" value="2-keto-3-deoxy-galactonokinase, substrate binding domain"/>
    <property type="match status" value="1"/>
</dbReference>
<reference evidence="1 2" key="1">
    <citation type="submission" date="2019-09" db="EMBL/GenBank/DDBJ databases">
        <title>Chitinophaga ginsengihumi sp. nov., isolated from soil of ginseng rhizosphere.</title>
        <authorList>
            <person name="Lee J."/>
        </authorList>
    </citation>
    <scope>NUCLEOTIDE SEQUENCE [LARGE SCALE GENOMIC DNA]</scope>
    <source>
        <strain evidence="1 2">BN140078</strain>
    </source>
</reference>
<dbReference type="InterPro" id="IPR042258">
    <property type="entry name" value="DGOK_N"/>
</dbReference>
<dbReference type="Proteomes" id="UP000324611">
    <property type="component" value="Unassembled WGS sequence"/>
</dbReference>
<evidence type="ECO:0000313" key="2">
    <source>
        <dbReference type="Proteomes" id="UP000324611"/>
    </source>
</evidence>
<dbReference type="RefSeq" id="WP_149840497.1">
    <property type="nucleotide sequence ID" value="NZ_VUOC01000004.1"/>
</dbReference>
<gene>
    <name evidence="1" type="ORF">F0L74_24240</name>
</gene>
<keyword evidence="1" id="KW-0808">Transferase</keyword>
<accession>A0A5B2VKU2</accession>
<sequence length="326" mass="35813">MGLFLSCDWGTSSFRLRLIQTPELITLAAEHSTQGIAATFQAWEAGGPPERAGRAAFYLQVISEAITALAQRSGQSLQQVPLIISGMASASIGMMELPYGKLPFATDGDQVYTQQLPATADFPHEVLLISGVCSERDVMRGEETQLIGCITEDMDASRPRNFIFPGTHSKHIWVQGDKVKDFRTFMTGELFDLLRRHSILKGAITGQEGAFHEASYLQGVTDAGRYPLLNAIFQVRTNQLFGRLSGTENFDYLSGLLIGTELKELLPADAGSTYLCGGAHLQERYTVALYALGHTAAVVFPANWIEEAVVRGQYKIWNRLKPSYAT</sequence>
<dbReference type="Pfam" id="PF05035">
    <property type="entry name" value="DGOK"/>
    <property type="match status" value="1"/>
</dbReference>
<comment type="caution">
    <text evidence="1">The sequence shown here is derived from an EMBL/GenBank/DDBJ whole genome shotgun (WGS) entry which is preliminary data.</text>
</comment>
<dbReference type="EMBL" id="VUOC01000004">
    <property type="protein sequence ID" value="KAA2239318.1"/>
    <property type="molecule type" value="Genomic_DNA"/>
</dbReference>
<proteinExistence type="predicted"/>
<name>A0A5B2VKU2_9BACT</name>
<reference evidence="1 2" key="2">
    <citation type="submission" date="2019-09" db="EMBL/GenBank/DDBJ databases">
        <authorList>
            <person name="Jin C."/>
        </authorList>
    </citation>
    <scope>NUCLEOTIDE SEQUENCE [LARGE SCALE GENOMIC DNA]</scope>
    <source>
        <strain evidence="1 2">BN140078</strain>
    </source>
</reference>
<protein>
    <submittedName>
        <fullName evidence="1">2-dehydro-3-deoxygalactonokinase</fullName>
    </submittedName>
</protein>
<dbReference type="Gene3D" id="3.30.420.310">
    <property type="entry name" value="2-keto-3-deoxy-galactonokinase, C-terminal domain"/>
    <property type="match status" value="1"/>
</dbReference>
<dbReference type="GO" id="GO:0008671">
    <property type="term" value="F:2-dehydro-3-deoxygalactonokinase activity"/>
    <property type="evidence" value="ECO:0007669"/>
    <property type="project" value="InterPro"/>
</dbReference>
<keyword evidence="2" id="KW-1185">Reference proteome</keyword>
<evidence type="ECO:0000313" key="1">
    <source>
        <dbReference type="EMBL" id="KAA2239318.1"/>
    </source>
</evidence>
<dbReference type="InterPro" id="IPR042257">
    <property type="entry name" value="DGOK_C"/>
</dbReference>
<dbReference type="GO" id="GO:0034194">
    <property type="term" value="P:D-galactonate catabolic process"/>
    <property type="evidence" value="ECO:0007669"/>
    <property type="project" value="InterPro"/>
</dbReference>
<dbReference type="AlphaFoldDB" id="A0A5B2VKU2"/>